<name>A0A0D8JU78_COCIM</name>
<dbReference type="EMBL" id="GG704912">
    <property type="protein sequence ID" value="KJF60664.1"/>
    <property type="molecule type" value="Genomic_DNA"/>
</dbReference>
<dbReference type="VEuPathDB" id="FungiDB:CIMG_13111"/>
<dbReference type="AlphaFoldDB" id="A0A0D8JU78"/>
<dbReference type="KEGG" id="cim:CIMG_13111"/>
<evidence type="ECO:0000313" key="2">
    <source>
        <dbReference type="Proteomes" id="UP000001261"/>
    </source>
</evidence>
<organism evidence="1 2">
    <name type="scientific">Coccidioides immitis (strain RS)</name>
    <name type="common">Valley fever fungus</name>
    <dbReference type="NCBI Taxonomy" id="246410"/>
    <lineage>
        <taxon>Eukaryota</taxon>
        <taxon>Fungi</taxon>
        <taxon>Dikarya</taxon>
        <taxon>Ascomycota</taxon>
        <taxon>Pezizomycotina</taxon>
        <taxon>Eurotiomycetes</taxon>
        <taxon>Eurotiomycetidae</taxon>
        <taxon>Onygenales</taxon>
        <taxon>Onygenaceae</taxon>
        <taxon>Coccidioides</taxon>
    </lineage>
</organism>
<reference evidence="2" key="1">
    <citation type="journal article" date="2009" name="Genome Res.">
        <title>Comparative genomic analyses of the human fungal pathogens Coccidioides and their relatives.</title>
        <authorList>
            <person name="Sharpton T.J."/>
            <person name="Stajich J.E."/>
            <person name="Rounsley S.D."/>
            <person name="Gardner M.J."/>
            <person name="Wortman J.R."/>
            <person name="Jordar V.S."/>
            <person name="Maiti R."/>
            <person name="Kodira C.D."/>
            <person name="Neafsey D.E."/>
            <person name="Zeng Q."/>
            <person name="Hung C.-Y."/>
            <person name="McMahan C."/>
            <person name="Muszewska A."/>
            <person name="Grynberg M."/>
            <person name="Mandel M.A."/>
            <person name="Kellner E.M."/>
            <person name="Barker B.M."/>
            <person name="Galgiani J.N."/>
            <person name="Orbach M.J."/>
            <person name="Kirkland T.N."/>
            <person name="Cole G.T."/>
            <person name="Henn M.R."/>
            <person name="Birren B.W."/>
            <person name="Taylor J.W."/>
        </authorList>
    </citation>
    <scope>NUCLEOTIDE SEQUENCE [LARGE SCALE GENOMIC DNA]</scope>
    <source>
        <strain evidence="2">RS</strain>
    </source>
</reference>
<accession>A0A0D8JU78</accession>
<dbReference type="Proteomes" id="UP000001261">
    <property type="component" value="Unassembled WGS sequence"/>
</dbReference>
<evidence type="ECO:0000313" key="1">
    <source>
        <dbReference type="EMBL" id="KJF60664.1"/>
    </source>
</evidence>
<protein>
    <submittedName>
        <fullName evidence="1">Uncharacterized protein</fullName>
    </submittedName>
</protein>
<dbReference type="RefSeq" id="XP_004445447.1">
    <property type="nucleotide sequence ID" value="XM_004445390.1"/>
</dbReference>
<gene>
    <name evidence="1" type="ORF">CIMG_13111</name>
</gene>
<dbReference type="InParanoid" id="A0A0D8JU78"/>
<keyword evidence="2" id="KW-1185">Reference proteome</keyword>
<proteinExistence type="predicted"/>
<sequence length="105" mass="11887">MSICYVQYISSRAFGLITINNSNSMECVFLVHPEILSFWPCYLYGWITVHLLGGKGCLVMSRAALISLSELIRKQRIFFISDSGESLHLLSVQESLIICKLTPRD</sequence>
<dbReference type="GeneID" id="24164738"/>
<reference evidence="2" key="2">
    <citation type="journal article" date="2010" name="Genome Res.">
        <title>Population genomic sequencing of Coccidioides fungi reveals recent hybridization and transposon control.</title>
        <authorList>
            <person name="Neafsey D.E."/>
            <person name="Barker B.M."/>
            <person name="Sharpton T.J."/>
            <person name="Stajich J.E."/>
            <person name="Park D.J."/>
            <person name="Whiston E."/>
            <person name="Hung C.-Y."/>
            <person name="McMahan C."/>
            <person name="White J."/>
            <person name="Sykes S."/>
            <person name="Heiman D."/>
            <person name="Young S."/>
            <person name="Zeng Q."/>
            <person name="Abouelleil A."/>
            <person name="Aftuck L."/>
            <person name="Bessette D."/>
            <person name="Brown A."/>
            <person name="FitzGerald M."/>
            <person name="Lui A."/>
            <person name="Macdonald J.P."/>
            <person name="Priest M."/>
            <person name="Orbach M.J."/>
            <person name="Galgiani J.N."/>
            <person name="Kirkland T.N."/>
            <person name="Cole G.T."/>
            <person name="Birren B.W."/>
            <person name="Henn M.R."/>
            <person name="Taylor J.W."/>
            <person name="Rounsley S.D."/>
        </authorList>
    </citation>
    <scope>GENOME REANNOTATION</scope>
    <source>
        <strain evidence="2">RS</strain>
    </source>
</reference>